<dbReference type="GO" id="GO:0016020">
    <property type="term" value="C:membrane"/>
    <property type="evidence" value="ECO:0007669"/>
    <property type="project" value="InterPro"/>
</dbReference>
<dbReference type="PANTHER" id="PTHR13314">
    <property type="entry name" value="CALCIUM CHANNEL FLOWER HOMOLOG"/>
    <property type="match status" value="1"/>
</dbReference>
<evidence type="ECO:0000313" key="9">
    <source>
        <dbReference type="Proteomes" id="UP000549394"/>
    </source>
</evidence>
<feature type="transmembrane region" description="Helical" evidence="7">
    <location>
        <begin position="32"/>
        <end position="54"/>
    </location>
</feature>
<organism evidence="8 9">
    <name type="scientific">Dimorphilus gyrociliatus</name>
    <dbReference type="NCBI Taxonomy" id="2664684"/>
    <lineage>
        <taxon>Eukaryota</taxon>
        <taxon>Metazoa</taxon>
        <taxon>Spiralia</taxon>
        <taxon>Lophotrochozoa</taxon>
        <taxon>Annelida</taxon>
        <taxon>Polychaeta</taxon>
        <taxon>Polychaeta incertae sedis</taxon>
        <taxon>Dinophilidae</taxon>
        <taxon>Dimorphilus</taxon>
    </lineage>
</organism>
<dbReference type="OrthoDB" id="9934994at2759"/>
<dbReference type="AlphaFoldDB" id="A0A7I8VBX2"/>
<dbReference type="EMBL" id="CAJFCJ010000004">
    <property type="protein sequence ID" value="CAD5113846.1"/>
    <property type="molecule type" value="Genomic_DNA"/>
</dbReference>
<sequence>MQSFRQQLADSGSKAETNPEATWWCKLLARGVSIVAAFIAFILGIGGMIGVPGICTGAGLLQILAAAIVLMIEAPCCFHYLEITKPLVGFAERRSFLQRGIAYGILSIPPLAMCFSFPWTVCGSGLIFAGGVLYGLMGLGRKADRDEMKMKATGQGIGNEFENSKDALVTHDRSGAEYGQP</sequence>
<keyword evidence="9" id="KW-1185">Reference proteome</keyword>
<evidence type="ECO:0000313" key="8">
    <source>
        <dbReference type="EMBL" id="CAD5113846.1"/>
    </source>
</evidence>
<feature type="compositionally biased region" description="Basic and acidic residues" evidence="6">
    <location>
        <begin position="162"/>
        <end position="175"/>
    </location>
</feature>
<feature type="transmembrane region" description="Helical" evidence="7">
    <location>
        <begin position="125"/>
        <end position="141"/>
    </location>
</feature>
<evidence type="ECO:0000256" key="1">
    <source>
        <dbReference type="ARBA" id="ARBA00004127"/>
    </source>
</evidence>
<keyword evidence="4 7" id="KW-1133">Transmembrane helix</keyword>
<comment type="subcellular location">
    <subcellularLocation>
        <location evidence="1">Endomembrane system</location>
        <topology evidence="1">Multi-pass membrane protein</topology>
    </subcellularLocation>
</comment>
<comment type="similarity">
    <text evidence="2">Belongs to the calcium channel flower family.</text>
</comment>
<name>A0A7I8VBX2_9ANNE</name>
<evidence type="ECO:0000256" key="3">
    <source>
        <dbReference type="ARBA" id="ARBA00022692"/>
    </source>
</evidence>
<comment type="caution">
    <text evidence="8">The sequence shown here is derived from an EMBL/GenBank/DDBJ whole genome shotgun (WGS) entry which is preliminary data.</text>
</comment>
<keyword evidence="3 7" id="KW-0812">Transmembrane</keyword>
<evidence type="ECO:0000256" key="7">
    <source>
        <dbReference type="SAM" id="Phobius"/>
    </source>
</evidence>
<proteinExistence type="inferred from homology"/>
<evidence type="ECO:0000256" key="5">
    <source>
        <dbReference type="ARBA" id="ARBA00023136"/>
    </source>
</evidence>
<feature type="region of interest" description="Disordered" evidence="6">
    <location>
        <begin position="154"/>
        <end position="181"/>
    </location>
</feature>
<reference evidence="8 9" key="1">
    <citation type="submission" date="2020-08" db="EMBL/GenBank/DDBJ databases">
        <authorList>
            <person name="Hejnol A."/>
        </authorList>
    </citation>
    <scope>NUCLEOTIDE SEQUENCE [LARGE SCALE GENOMIC DNA]</scope>
</reference>
<dbReference type="InterPro" id="IPR019365">
    <property type="entry name" value="TVP18/Ca-channel_flower"/>
</dbReference>
<accession>A0A7I8VBX2</accession>
<evidence type="ECO:0000256" key="2">
    <source>
        <dbReference type="ARBA" id="ARBA00010023"/>
    </source>
</evidence>
<protein>
    <submittedName>
        <fullName evidence="8">DgyrCDS3006</fullName>
    </submittedName>
</protein>
<feature type="transmembrane region" description="Helical" evidence="7">
    <location>
        <begin position="60"/>
        <end position="81"/>
    </location>
</feature>
<evidence type="ECO:0000256" key="4">
    <source>
        <dbReference type="ARBA" id="ARBA00022989"/>
    </source>
</evidence>
<dbReference type="PANTHER" id="PTHR13314:SF2">
    <property type="entry name" value="CALCIUM CHANNEL FLOWER HOMOLOG"/>
    <property type="match status" value="1"/>
</dbReference>
<evidence type="ECO:0000256" key="6">
    <source>
        <dbReference type="SAM" id="MobiDB-lite"/>
    </source>
</evidence>
<gene>
    <name evidence="8" type="ORF">DGYR_LOCUS2774</name>
</gene>
<dbReference type="GO" id="GO:0016192">
    <property type="term" value="P:vesicle-mediated transport"/>
    <property type="evidence" value="ECO:0007669"/>
    <property type="project" value="TreeGrafter"/>
</dbReference>
<dbReference type="GO" id="GO:0012505">
    <property type="term" value="C:endomembrane system"/>
    <property type="evidence" value="ECO:0007669"/>
    <property type="project" value="UniProtKB-SubCell"/>
</dbReference>
<keyword evidence="5 7" id="KW-0472">Membrane</keyword>
<dbReference type="SMART" id="SM01077">
    <property type="entry name" value="Cg6151-P"/>
    <property type="match status" value="1"/>
</dbReference>
<dbReference type="Pfam" id="PF10233">
    <property type="entry name" value="Cg6151-P"/>
    <property type="match status" value="1"/>
</dbReference>
<feature type="transmembrane region" description="Helical" evidence="7">
    <location>
        <begin position="101"/>
        <end position="119"/>
    </location>
</feature>
<dbReference type="Proteomes" id="UP000549394">
    <property type="component" value="Unassembled WGS sequence"/>
</dbReference>